<protein>
    <submittedName>
        <fullName evidence="2">Uncharacterized protein</fullName>
    </submittedName>
</protein>
<feature type="region of interest" description="Disordered" evidence="1">
    <location>
        <begin position="29"/>
        <end position="55"/>
    </location>
</feature>
<evidence type="ECO:0000313" key="2">
    <source>
        <dbReference type="EMBL" id="SFK61865.1"/>
    </source>
</evidence>
<evidence type="ECO:0000313" key="3">
    <source>
        <dbReference type="Proteomes" id="UP000198924"/>
    </source>
</evidence>
<reference evidence="3" key="1">
    <citation type="submission" date="2016-10" db="EMBL/GenBank/DDBJ databases">
        <authorList>
            <person name="Varghese N."/>
            <person name="Submissions S."/>
        </authorList>
    </citation>
    <scope>NUCLEOTIDE SEQUENCE [LARGE SCALE GENOMIC DNA]</scope>
    <source>
        <strain evidence="3">DSM 11578</strain>
    </source>
</reference>
<dbReference type="STRING" id="45496.SAMN04488079_11681"/>
<proteinExistence type="predicted"/>
<accession>A0A1I4AZB5</accession>
<feature type="compositionally biased region" description="Basic and acidic residues" evidence="1">
    <location>
        <begin position="40"/>
        <end position="55"/>
    </location>
</feature>
<sequence>MSNSEDKVDALLAKHPNLTKEEVIQLLKDKNERKKKKRADKSERMSAKIFRNEEN</sequence>
<gene>
    <name evidence="2" type="ORF">SAMN04488079_11681</name>
</gene>
<dbReference type="Proteomes" id="UP000198924">
    <property type="component" value="Unassembled WGS sequence"/>
</dbReference>
<name>A0A1I4AZB5_9GAMM</name>
<dbReference type="AlphaFoldDB" id="A0A1I4AZB5"/>
<keyword evidence="3" id="KW-1185">Reference proteome</keyword>
<dbReference type="EMBL" id="FOSH01000016">
    <property type="protein sequence ID" value="SFK61865.1"/>
    <property type="molecule type" value="Genomic_DNA"/>
</dbReference>
<evidence type="ECO:0000256" key="1">
    <source>
        <dbReference type="SAM" id="MobiDB-lite"/>
    </source>
</evidence>
<organism evidence="2 3">
    <name type="scientific">Methylophaga sulfidovorans</name>
    <dbReference type="NCBI Taxonomy" id="45496"/>
    <lineage>
        <taxon>Bacteria</taxon>
        <taxon>Pseudomonadati</taxon>
        <taxon>Pseudomonadota</taxon>
        <taxon>Gammaproteobacteria</taxon>
        <taxon>Thiotrichales</taxon>
        <taxon>Piscirickettsiaceae</taxon>
        <taxon>Methylophaga</taxon>
    </lineage>
</organism>